<name>A0AAV4RXL6_CAEEX</name>
<proteinExistence type="predicted"/>
<dbReference type="EMBL" id="BPLR01008768">
    <property type="protein sequence ID" value="GIY27083.1"/>
    <property type="molecule type" value="Genomic_DNA"/>
</dbReference>
<organism evidence="1 2">
    <name type="scientific">Caerostris extrusa</name>
    <name type="common">Bark spider</name>
    <name type="synonym">Caerostris bankana</name>
    <dbReference type="NCBI Taxonomy" id="172846"/>
    <lineage>
        <taxon>Eukaryota</taxon>
        <taxon>Metazoa</taxon>
        <taxon>Ecdysozoa</taxon>
        <taxon>Arthropoda</taxon>
        <taxon>Chelicerata</taxon>
        <taxon>Arachnida</taxon>
        <taxon>Araneae</taxon>
        <taxon>Araneomorphae</taxon>
        <taxon>Entelegynae</taxon>
        <taxon>Araneoidea</taxon>
        <taxon>Araneidae</taxon>
        <taxon>Caerostris</taxon>
    </lineage>
</organism>
<gene>
    <name evidence="1" type="ORF">CEXT_184831</name>
</gene>
<keyword evidence="2" id="KW-1185">Reference proteome</keyword>
<dbReference type="AlphaFoldDB" id="A0AAV4RXL6"/>
<dbReference type="Proteomes" id="UP001054945">
    <property type="component" value="Unassembled WGS sequence"/>
</dbReference>
<sequence length="108" mass="11971">MKYSLSEHKGALFLPPTTFHDQKGFGTWVTFNPKSVSPPSANSPPRPDFHNVRLTCNKDFLSVGTIKRRVGGKSFVLFSGLNIRKMVFLTSLRGLKSGLSTDNVHSMC</sequence>
<protein>
    <submittedName>
        <fullName evidence="1">Uncharacterized protein</fullName>
    </submittedName>
</protein>
<comment type="caution">
    <text evidence="1">The sequence shown here is derived from an EMBL/GenBank/DDBJ whole genome shotgun (WGS) entry which is preliminary data.</text>
</comment>
<reference evidence="1 2" key="1">
    <citation type="submission" date="2021-06" db="EMBL/GenBank/DDBJ databases">
        <title>Caerostris extrusa draft genome.</title>
        <authorList>
            <person name="Kono N."/>
            <person name="Arakawa K."/>
        </authorList>
    </citation>
    <scope>NUCLEOTIDE SEQUENCE [LARGE SCALE GENOMIC DNA]</scope>
</reference>
<accession>A0AAV4RXL6</accession>
<evidence type="ECO:0000313" key="2">
    <source>
        <dbReference type="Proteomes" id="UP001054945"/>
    </source>
</evidence>
<evidence type="ECO:0000313" key="1">
    <source>
        <dbReference type="EMBL" id="GIY27083.1"/>
    </source>
</evidence>